<organism evidence="2 3">
    <name type="scientific">Reticulomyxa filosa</name>
    <dbReference type="NCBI Taxonomy" id="46433"/>
    <lineage>
        <taxon>Eukaryota</taxon>
        <taxon>Sar</taxon>
        <taxon>Rhizaria</taxon>
        <taxon>Retaria</taxon>
        <taxon>Foraminifera</taxon>
        <taxon>Monothalamids</taxon>
        <taxon>Reticulomyxidae</taxon>
        <taxon>Reticulomyxa</taxon>
    </lineage>
</organism>
<evidence type="ECO:0000313" key="2">
    <source>
        <dbReference type="EMBL" id="ETO10982.1"/>
    </source>
</evidence>
<feature type="compositionally biased region" description="Basic residues" evidence="1">
    <location>
        <begin position="18"/>
        <end position="28"/>
    </location>
</feature>
<dbReference type="Proteomes" id="UP000023152">
    <property type="component" value="Unassembled WGS sequence"/>
</dbReference>
<evidence type="ECO:0000256" key="1">
    <source>
        <dbReference type="SAM" id="MobiDB-lite"/>
    </source>
</evidence>
<comment type="caution">
    <text evidence="2">The sequence shown here is derived from an EMBL/GenBank/DDBJ whole genome shotgun (WGS) entry which is preliminary data.</text>
</comment>
<dbReference type="EMBL" id="ASPP01022904">
    <property type="protein sequence ID" value="ETO10982.1"/>
    <property type="molecule type" value="Genomic_DNA"/>
</dbReference>
<gene>
    <name evidence="2" type="ORF">RFI_26391</name>
</gene>
<sequence length="137" mass="16783">MEEKYPEETLANEIPKVKEKKRNKKKEKKKLDPKKEKLKRYYQSQDKLAPLFDDPEQSINTCYIRLALLTQQQFQQQKYKMINNEKKENSEEDKKYEDYIKENGKWPNPLDYSLIYRNQTENIELQDIWNDKENESK</sequence>
<reference evidence="2 3" key="1">
    <citation type="journal article" date="2013" name="Curr. Biol.">
        <title>The Genome of the Foraminiferan Reticulomyxa filosa.</title>
        <authorList>
            <person name="Glockner G."/>
            <person name="Hulsmann N."/>
            <person name="Schleicher M."/>
            <person name="Noegel A.A."/>
            <person name="Eichinger L."/>
            <person name="Gallinger C."/>
            <person name="Pawlowski J."/>
            <person name="Sierra R."/>
            <person name="Euteneuer U."/>
            <person name="Pillet L."/>
            <person name="Moustafa A."/>
            <person name="Platzer M."/>
            <person name="Groth M."/>
            <person name="Szafranski K."/>
            <person name="Schliwa M."/>
        </authorList>
    </citation>
    <scope>NUCLEOTIDE SEQUENCE [LARGE SCALE GENOMIC DNA]</scope>
</reference>
<accession>X6MC17</accession>
<protein>
    <submittedName>
        <fullName evidence="2">Uncharacterized protein</fullName>
    </submittedName>
</protein>
<dbReference type="AlphaFoldDB" id="X6MC17"/>
<feature type="region of interest" description="Disordered" evidence="1">
    <location>
        <begin position="1"/>
        <end position="39"/>
    </location>
</feature>
<feature type="non-terminal residue" evidence="2">
    <location>
        <position position="137"/>
    </location>
</feature>
<proteinExistence type="predicted"/>
<keyword evidence="3" id="KW-1185">Reference proteome</keyword>
<name>X6MC17_RETFI</name>
<evidence type="ECO:0000313" key="3">
    <source>
        <dbReference type="Proteomes" id="UP000023152"/>
    </source>
</evidence>